<sequence length="217" mass="22406">MIRALIPAPWLTIGALALSGAGVLGIFGGYAFTVSGLHGDSYFSYTEWCMYLCTIAAIGACVPSLRAVDLGCRRARLATLMHGVLAALLSIGAAGVGVYVINLRRAARAAQYITSAPPPGSEHIIVGTITTAGVALALIALLGAGLGTAASVVVVVVFASVNILVSEEFPLPVPSFAYQGTWWQPVSVAESIIIFLIGCVVWGVFGGARKVSDIDQD</sequence>
<feature type="transmembrane region" description="Helical" evidence="1">
    <location>
        <begin position="12"/>
        <end position="33"/>
    </location>
</feature>
<feature type="transmembrane region" description="Helical" evidence="1">
    <location>
        <begin position="123"/>
        <end position="142"/>
    </location>
</feature>
<keyword evidence="1" id="KW-0472">Membrane</keyword>
<feature type="transmembrane region" description="Helical" evidence="1">
    <location>
        <begin position="77"/>
        <end position="103"/>
    </location>
</feature>
<evidence type="ECO:0000313" key="2">
    <source>
        <dbReference type="EMBL" id="MDR7354349.1"/>
    </source>
</evidence>
<name>A0ABU2BAE1_9CORY</name>
<feature type="transmembrane region" description="Helical" evidence="1">
    <location>
        <begin position="186"/>
        <end position="205"/>
    </location>
</feature>
<organism evidence="2 3">
    <name type="scientific">Corynebacterium felinum</name>
    <dbReference type="NCBI Taxonomy" id="131318"/>
    <lineage>
        <taxon>Bacteria</taxon>
        <taxon>Bacillati</taxon>
        <taxon>Actinomycetota</taxon>
        <taxon>Actinomycetes</taxon>
        <taxon>Mycobacteriales</taxon>
        <taxon>Corynebacteriaceae</taxon>
        <taxon>Corynebacterium</taxon>
    </lineage>
</organism>
<dbReference type="EMBL" id="JAVDYF010000001">
    <property type="protein sequence ID" value="MDR7354349.1"/>
    <property type="molecule type" value="Genomic_DNA"/>
</dbReference>
<feature type="transmembrane region" description="Helical" evidence="1">
    <location>
        <begin position="149"/>
        <end position="166"/>
    </location>
</feature>
<proteinExistence type="predicted"/>
<protein>
    <submittedName>
        <fullName evidence="2">Uncharacterized protein</fullName>
    </submittedName>
</protein>
<keyword evidence="1" id="KW-0812">Transmembrane</keyword>
<evidence type="ECO:0000256" key="1">
    <source>
        <dbReference type="SAM" id="Phobius"/>
    </source>
</evidence>
<gene>
    <name evidence="2" type="ORF">J2S37_000887</name>
</gene>
<keyword evidence="1" id="KW-1133">Transmembrane helix</keyword>
<feature type="transmembrane region" description="Helical" evidence="1">
    <location>
        <begin position="45"/>
        <end position="65"/>
    </location>
</feature>
<dbReference type="RefSeq" id="WP_277103467.1">
    <property type="nucleotide sequence ID" value="NZ_BAAAJS010000079.1"/>
</dbReference>
<comment type="caution">
    <text evidence="2">The sequence shown here is derived from an EMBL/GenBank/DDBJ whole genome shotgun (WGS) entry which is preliminary data.</text>
</comment>
<accession>A0ABU2BAE1</accession>
<keyword evidence="3" id="KW-1185">Reference proteome</keyword>
<reference evidence="2 3" key="1">
    <citation type="submission" date="2023-07" db="EMBL/GenBank/DDBJ databases">
        <title>Sequencing the genomes of 1000 actinobacteria strains.</title>
        <authorList>
            <person name="Klenk H.-P."/>
        </authorList>
    </citation>
    <scope>NUCLEOTIDE SEQUENCE [LARGE SCALE GENOMIC DNA]</scope>
    <source>
        <strain evidence="2 3">DSM 44508</strain>
    </source>
</reference>
<evidence type="ECO:0000313" key="3">
    <source>
        <dbReference type="Proteomes" id="UP001183619"/>
    </source>
</evidence>
<dbReference type="Proteomes" id="UP001183619">
    <property type="component" value="Unassembled WGS sequence"/>
</dbReference>